<evidence type="ECO:0000313" key="1">
    <source>
        <dbReference type="EMBL" id="KZT75770.1"/>
    </source>
</evidence>
<dbReference type="Proteomes" id="UP000250235">
    <property type="component" value="Unassembled WGS sequence"/>
</dbReference>
<evidence type="ECO:0000313" key="2">
    <source>
        <dbReference type="Proteomes" id="UP000250235"/>
    </source>
</evidence>
<dbReference type="EMBL" id="KV195871">
    <property type="protein sequence ID" value="KZT75770.1"/>
    <property type="molecule type" value="Genomic_DNA"/>
</dbReference>
<name>A0A2Z6ZYV7_9LAMI</name>
<protein>
    <submittedName>
        <fullName evidence="1">Uncharacterized protein</fullName>
    </submittedName>
</protein>
<sequence>MCENQQPAADIHACSGAKRPATMRNGLRITVARWPCNAGHQIAQRVRETSDAGRVLFACDACMCTWEGAPPHAAAAGRKTLI</sequence>
<organism evidence="1 2">
    <name type="scientific">Dorcoceras hygrometricum</name>
    <dbReference type="NCBI Taxonomy" id="472368"/>
    <lineage>
        <taxon>Eukaryota</taxon>
        <taxon>Viridiplantae</taxon>
        <taxon>Streptophyta</taxon>
        <taxon>Embryophyta</taxon>
        <taxon>Tracheophyta</taxon>
        <taxon>Spermatophyta</taxon>
        <taxon>Magnoliopsida</taxon>
        <taxon>eudicotyledons</taxon>
        <taxon>Gunneridae</taxon>
        <taxon>Pentapetalae</taxon>
        <taxon>asterids</taxon>
        <taxon>lamiids</taxon>
        <taxon>Lamiales</taxon>
        <taxon>Gesneriaceae</taxon>
        <taxon>Didymocarpoideae</taxon>
        <taxon>Trichosporeae</taxon>
        <taxon>Loxocarpinae</taxon>
        <taxon>Dorcoceras</taxon>
    </lineage>
</organism>
<dbReference type="AlphaFoldDB" id="A0A2Z6ZYV7"/>
<keyword evidence="2" id="KW-1185">Reference proteome</keyword>
<accession>A0A2Z6ZYV7</accession>
<gene>
    <name evidence="1" type="ORF">F511_47205</name>
</gene>
<reference evidence="1 2" key="1">
    <citation type="journal article" date="2015" name="Proc. Natl. Acad. Sci. U.S.A.">
        <title>The resurrection genome of Boea hygrometrica: A blueprint for survival of dehydration.</title>
        <authorList>
            <person name="Xiao L."/>
            <person name="Yang G."/>
            <person name="Zhang L."/>
            <person name="Yang X."/>
            <person name="Zhao S."/>
            <person name="Ji Z."/>
            <person name="Zhou Q."/>
            <person name="Hu M."/>
            <person name="Wang Y."/>
            <person name="Chen M."/>
            <person name="Xu Y."/>
            <person name="Jin H."/>
            <person name="Xiao X."/>
            <person name="Hu G."/>
            <person name="Bao F."/>
            <person name="Hu Y."/>
            <person name="Wan P."/>
            <person name="Li L."/>
            <person name="Deng X."/>
            <person name="Kuang T."/>
            <person name="Xiang C."/>
            <person name="Zhu J.K."/>
            <person name="Oliver M.J."/>
            <person name="He Y."/>
        </authorList>
    </citation>
    <scope>NUCLEOTIDE SEQUENCE [LARGE SCALE GENOMIC DNA]</scope>
    <source>
        <strain evidence="2">cv. XS01</strain>
    </source>
</reference>
<proteinExistence type="predicted"/>